<sequence>MGKRCDGPLQRLNRTLRVPGDVASLIEWEAANNAFHDALISRCDTPLLMKMYRSQVTLNDRYRLIYLQATPIQREVIDEHTAIANAAIERRADEAVAGAGIVVCGSDWARNL</sequence>
<proteinExistence type="predicted"/>
<evidence type="ECO:0000256" key="3">
    <source>
        <dbReference type="ARBA" id="ARBA00023163"/>
    </source>
</evidence>
<dbReference type="InterPro" id="IPR011711">
    <property type="entry name" value="GntR_C"/>
</dbReference>
<dbReference type="InterPro" id="IPR008920">
    <property type="entry name" value="TF_FadR/GntR_C"/>
</dbReference>
<keyword evidence="6" id="KW-1185">Reference proteome</keyword>
<name>A0ABX7FFU9_9RHOB</name>
<accession>A0ABX7FFU9</accession>
<dbReference type="SUPFAM" id="SSF48008">
    <property type="entry name" value="GntR ligand-binding domain-like"/>
    <property type="match status" value="1"/>
</dbReference>
<evidence type="ECO:0000256" key="1">
    <source>
        <dbReference type="ARBA" id="ARBA00023015"/>
    </source>
</evidence>
<dbReference type="EMBL" id="CP047170">
    <property type="protein sequence ID" value="QRF69393.1"/>
    <property type="molecule type" value="Genomic_DNA"/>
</dbReference>
<dbReference type="Gene3D" id="1.20.120.530">
    <property type="entry name" value="GntR ligand-binding domain-like"/>
    <property type="match status" value="1"/>
</dbReference>
<keyword evidence="3" id="KW-0804">Transcription</keyword>
<organism evidence="5 6">
    <name type="scientific">Ponticoccus alexandrii</name>
    <dbReference type="NCBI Taxonomy" id="1943633"/>
    <lineage>
        <taxon>Bacteria</taxon>
        <taxon>Pseudomonadati</taxon>
        <taxon>Pseudomonadota</taxon>
        <taxon>Alphaproteobacteria</taxon>
        <taxon>Rhodobacterales</taxon>
        <taxon>Roseobacteraceae</taxon>
        <taxon>Ponticoccus</taxon>
    </lineage>
</organism>
<dbReference type="Proteomes" id="UP000596387">
    <property type="component" value="Plasmid p-SCP4"/>
</dbReference>
<keyword evidence="1" id="KW-0805">Transcription regulation</keyword>
<feature type="domain" description="GntR C-terminal" evidence="4">
    <location>
        <begin position="10"/>
        <end position="97"/>
    </location>
</feature>
<keyword evidence="5" id="KW-0614">Plasmid</keyword>
<geneLocation type="plasmid" evidence="5 6">
    <name>p-SCP4</name>
</geneLocation>
<dbReference type="Pfam" id="PF07729">
    <property type="entry name" value="FCD"/>
    <property type="match status" value="1"/>
</dbReference>
<evidence type="ECO:0000313" key="6">
    <source>
        <dbReference type="Proteomes" id="UP000596387"/>
    </source>
</evidence>
<keyword evidence="2" id="KW-0238">DNA-binding</keyword>
<protein>
    <submittedName>
        <fullName evidence="5">FCD domain-containing protein</fullName>
    </submittedName>
</protein>
<reference evidence="5 6" key="1">
    <citation type="submission" date="2019-12" db="EMBL/GenBank/DDBJ databases">
        <title>Complete Genome Sequence of a Quorum-Sensing Bacterium,Rhodobacteraceae bacterium C31, Isolated from a marine microalgae symbiotic bacteria.</title>
        <authorList>
            <person name="Zhang Y."/>
        </authorList>
    </citation>
    <scope>NUCLEOTIDE SEQUENCE [LARGE SCALE GENOMIC DNA]</scope>
    <source>
        <strain evidence="5 6">C31</strain>
        <plasmid evidence="5 6">p-SCP4</plasmid>
    </source>
</reference>
<evidence type="ECO:0000256" key="2">
    <source>
        <dbReference type="ARBA" id="ARBA00023125"/>
    </source>
</evidence>
<gene>
    <name evidence="5" type="ORF">GQA70_22790</name>
</gene>
<evidence type="ECO:0000259" key="4">
    <source>
        <dbReference type="Pfam" id="PF07729"/>
    </source>
</evidence>
<evidence type="ECO:0000313" key="5">
    <source>
        <dbReference type="EMBL" id="QRF69393.1"/>
    </source>
</evidence>